<dbReference type="Proteomes" id="UP001295740">
    <property type="component" value="Unassembled WGS sequence"/>
</dbReference>
<keyword evidence="1" id="KW-0472">Membrane</keyword>
<organism evidence="2 3">
    <name type="scientific">Anthostomella pinea</name>
    <dbReference type="NCBI Taxonomy" id="933095"/>
    <lineage>
        <taxon>Eukaryota</taxon>
        <taxon>Fungi</taxon>
        <taxon>Dikarya</taxon>
        <taxon>Ascomycota</taxon>
        <taxon>Pezizomycotina</taxon>
        <taxon>Sordariomycetes</taxon>
        <taxon>Xylariomycetidae</taxon>
        <taxon>Xylariales</taxon>
        <taxon>Xylariaceae</taxon>
        <taxon>Anthostomella</taxon>
    </lineage>
</organism>
<keyword evidence="1" id="KW-1133">Transmembrane helix</keyword>
<sequence length="431" mass="46634">MRFQSPQLGALGVTFTALRAMQLVSLVAVIGLSANFINEMVTSEREAPDVLIGTLAVASITTLYSAISYILYYDGLLPLLVAGGMDLSFLIAAIVVAVTIGKPLSMLKCEILPEPASSTQTFTMSISPRDSAAVKYNSYLALITTDQPHCYEIKAVWGLAIALCVLYAFSALGCAGVRAEATIEKVPGSFGETHHISGPTALGTRLLSTQSRGPGSRFSPPLKAPEVSHRRAVLRSIDEDIRAVPTPPTMINAHAGPSIMMRRRPVEPILRPAPAIVHPAVAMPPMPFGPPTEDFIPVVHKRVPEPIQTNIHDISRTPIIMPPIPPTPSNDGFTPVTPAPSPRLKGFRSNRTSHLSQDALGISVVRFKSVKAQIVDDEHDDMTPLSPAKNRDIEAQVLPKMKPKRKTLLGVLEGWWDLGLLERGRSLRRRG</sequence>
<keyword evidence="1" id="KW-0812">Transmembrane</keyword>
<reference evidence="2" key="1">
    <citation type="submission" date="2023-10" db="EMBL/GenBank/DDBJ databases">
        <authorList>
            <person name="Hackl T."/>
        </authorList>
    </citation>
    <scope>NUCLEOTIDE SEQUENCE</scope>
</reference>
<dbReference type="AlphaFoldDB" id="A0AAI8YB55"/>
<name>A0AAI8YB55_9PEZI</name>
<dbReference type="EMBL" id="CAUWAG010000003">
    <property type="protein sequence ID" value="CAJ2500789.1"/>
    <property type="molecule type" value="Genomic_DNA"/>
</dbReference>
<feature type="transmembrane region" description="Helical" evidence="1">
    <location>
        <begin position="79"/>
        <end position="100"/>
    </location>
</feature>
<protein>
    <submittedName>
        <fullName evidence="2">Uu.00g036420.m01.CDS01</fullName>
    </submittedName>
</protein>
<proteinExistence type="predicted"/>
<evidence type="ECO:0000256" key="1">
    <source>
        <dbReference type="SAM" id="Phobius"/>
    </source>
</evidence>
<keyword evidence="3" id="KW-1185">Reference proteome</keyword>
<feature type="transmembrane region" description="Helical" evidence="1">
    <location>
        <begin position="50"/>
        <end position="73"/>
    </location>
</feature>
<evidence type="ECO:0000313" key="3">
    <source>
        <dbReference type="Proteomes" id="UP001295740"/>
    </source>
</evidence>
<accession>A0AAI8YB55</accession>
<gene>
    <name evidence="2" type="ORF">KHLLAP_LOCUS1257</name>
</gene>
<feature type="transmembrane region" description="Helical" evidence="1">
    <location>
        <begin position="20"/>
        <end position="38"/>
    </location>
</feature>
<comment type="caution">
    <text evidence="2">The sequence shown here is derived from an EMBL/GenBank/DDBJ whole genome shotgun (WGS) entry which is preliminary data.</text>
</comment>
<feature type="transmembrane region" description="Helical" evidence="1">
    <location>
        <begin position="155"/>
        <end position="173"/>
    </location>
</feature>
<evidence type="ECO:0000313" key="2">
    <source>
        <dbReference type="EMBL" id="CAJ2500789.1"/>
    </source>
</evidence>